<accession>A0A915ADL2</accession>
<evidence type="ECO:0000313" key="4">
    <source>
        <dbReference type="Proteomes" id="UP000887569"/>
    </source>
</evidence>
<dbReference type="Pfam" id="PF01250">
    <property type="entry name" value="Ribosomal_S6"/>
    <property type="match status" value="1"/>
</dbReference>
<dbReference type="GO" id="GO:0006412">
    <property type="term" value="P:translation"/>
    <property type="evidence" value="ECO:0007669"/>
    <property type="project" value="InterPro"/>
</dbReference>
<dbReference type="InterPro" id="IPR035980">
    <property type="entry name" value="Ribosomal_bS6_sf"/>
</dbReference>
<evidence type="ECO:0000313" key="5">
    <source>
        <dbReference type="WBParaSite" id="PgR004_g215_t01"/>
    </source>
</evidence>
<dbReference type="GO" id="GO:0005840">
    <property type="term" value="C:ribosome"/>
    <property type="evidence" value="ECO:0007669"/>
    <property type="project" value="InterPro"/>
</dbReference>
<name>A0A915ADL2_PARUN</name>
<dbReference type="Gene3D" id="3.30.70.60">
    <property type="match status" value="1"/>
</dbReference>
<dbReference type="CDD" id="cd15465">
    <property type="entry name" value="bS6_mito"/>
    <property type="match status" value="1"/>
</dbReference>
<organism evidence="4 5">
    <name type="scientific">Parascaris univalens</name>
    <name type="common">Nematode worm</name>
    <dbReference type="NCBI Taxonomy" id="6257"/>
    <lineage>
        <taxon>Eukaryota</taxon>
        <taxon>Metazoa</taxon>
        <taxon>Ecdysozoa</taxon>
        <taxon>Nematoda</taxon>
        <taxon>Chromadorea</taxon>
        <taxon>Rhabditida</taxon>
        <taxon>Spirurina</taxon>
        <taxon>Ascaridomorpha</taxon>
        <taxon>Ascaridoidea</taxon>
        <taxon>Ascarididae</taxon>
        <taxon>Parascaris</taxon>
    </lineage>
</organism>
<proteinExistence type="inferred from homology"/>
<dbReference type="GO" id="GO:0019843">
    <property type="term" value="F:rRNA binding"/>
    <property type="evidence" value="ECO:0007669"/>
    <property type="project" value="InterPro"/>
</dbReference>
<dbReference type="AlphaFoldDB" id="A0A915ADL2"/>
<evidence type="ECO:0000256" key="3">
    <source>
        <dbReference type="ARBA" id="ARBA00035365"/>
    </source>
</evidence>
<dbReference type="InterPro" id="IPR000529">
    <property type="entry name" value="Ribosomal_bS6"/>
</dbReference>
<dbReference type="SUPFAM" id="SSF54995">
    <property type="entry name" value="Ribosomal protein S6"/>
    <property type="match status" value="1"/>
</dbReference>
<evidence type="ECO:0000256" key="1">
    <source>
        <dbReference type="ARBA" id="ARBA00009512"/>
    </source>
</evidence>
<comment type="similarity">
    <text evidence="1">Belongs to the bacterial ribosomal protein bS6 family.</text>
</comment>
<protein>
    <recommendedName>
        <fullName evidence="2">Small ribosomal subunit protein bS6m</fullName>
    </recommendedName>
    <alternativeName>
        <fullName evidence="3">28S ribosomal protein S6, mitochondrial</fullName>
    </alternativeName>
</protein>
<sequence length="183" mass="21467">MREGSGRSLGHIENVLRLFKVMPYYEVTFITRALSKADLYRVLHRAATVLLNHGAIIEKMESLGYRDLPYKRISKQSKESVYTSNIFLMKAYMSLEAKKETRSIMRNDLDMVHVEMVSEQETTTPPFECNLEEILKPPTERQAVKDLRDNQKLGHFTRQMIYKRTEKEWKSIPKSYPITPPRP</sequence>
<dbReference type="WBParaSite" id="PgR004_g215_t01">
    <property type="protein sequence ID" value="PgR004_g215_t01"/>
    <property type="gene ID" value="PgR004_g215"/>
</dbReference>
<dbReference type="Proteomes" id="UP000887569">
    <property type="component" value="Unplaced"/>
</dbReference>
<dbReference type="GO" id="GO:0003735">
    <property type="term" value="F:structural constituent of ribosome"/>
    <property type="evidence" value="ECO:0007669"/>
    <property type="project" value="InterPro"/>
</dbReference>
<keyword evidence="4" id="KW-1185">Reference proteome</keyword>
<evidence type="ECO:0000256" key="2">
    <source>
        <dbReference type="ARBA" id="ARBA00035170"/>
    </source>
</evidence>
<reference evidence="5" key="1">
    <citation type="submission" date="2022-11" db="UniProtKB">
        <authorList>
            <consortium name="WormBaseParasite"/>
        </authorList>
    </citation>
    <scope>IDENTIFICATION</scope>
</reference>
<dbReference type="InterPro" id="IPR014717">
    <property type="entry name" value="Transl_elong_EF1B/ribsomal_bS6"/>
</dbReference>